<dbReference type="Gene3D" id="1.20.1280.50">
    <property type="match status" value="1"/>
</dbReference>
<sequence>MTKNQNHHHDDASSLSLSSGKRFKTFDNGGLAPWSDLDHNVLLLVMMRLGFVDFFAFSRVCKSWRSFAISNRKTFMASIPPMSVCIFMKDNEDDCYYYLKDFEGRKFKPILSHLAERICVGSTCGYLVLFSRKTRNFWLVNPITRHELHFPNFPGDISVGLDRIRTILVFSPSIPGWVFVMLYENIVFYTVGKEKWNHVSSTIPILDLHFFEGKIYTLHTDRSLGELSLNWKQKHETMSPQIKNFLKPDLLRPELVSSNEKLYLIDWISKPEKVLELDFW</sequence>
<dbReference type="Pfam" id="PF00646">
    <property type="entry name" value="F-box"/>
    <property type="match status" value="1"/>
</dbReference>
<feature type="domain" description="F-box" evidence="1">
    <location>
        <begin position="34"/>
        <end position="73"/>
    </location>
</feature>
<evidence type="ECO:0000313" key="3">
    <source>
        <dbReference type="EMBL" id="CAH1448979.1"/>
    </source>
</evidence>
<reference evidence="3 4" key="1">
    <citation type="submission" date="2022-01" db="EMBL/GenBank/DDBJ databases">
        <authorList>
            <person name="Xiong W."/>
            <person name="Schranz E."/>
        </authorList>
    </citation>
    <scope>NUCLEOTIDE SEQUENCE [LARGE SCALE GENOMIC DNA]</scope>
</reference>
<gene>
    <name evidence="3" type="ORF">LVIROSA_LOCUS34492</name>
</gene>
<dbReference type="EMBL" id="CAKMRJ010005634">
    <property type="protein sequence ID" value="CAH1448979.1"/>
    <property type="molecule type" value="Genomic_DNA"/>
</dbReference>
<feature type="domain" description="KIB1-4 beta-propeller" evidence="2">
    <location>
        <begin position="113"/>
        <end position="267"/>
    </location>
</feature>
<evidence type="ECO:0000259" key="2">
    <source>
        <dbReference type="Pfam" id="PF03478"/>
    </source>
</evidence>
<dbReference type="SUPFAM" id="SSF81383">
    <property type="entry name" value="F-box domain"/>
    <property type="match status" value="1"/>
</dbReference>
<evidence type="ECO:0000259" key="1">
    <source>
        <dbReference type="Pfam" id="PF00646"/>
    </source>
</evidence>
<protein>
    <recommendedName>
        <fullName evidence="5">F-box domain-containing protein</fullName>
    </recommendedName>
</protein>
<evidence type="ECO:0008006" key="5">
    <source>
        <dbReference type="Google" id="ProtNLM"/>
    </source>
</evidence>
<dbReference type="Pfam" id="PF03478">
    <property type="entry name" value="Beta-prop_KIB1-4"/>
    <property type="match status" value="1"/>
</dbReference>
<dbReference type="InterPro" id="IPR036047">
    <property type="entry name" value="F-box-like_dom_sf"/>
</dbReference>
<keyword evidence="4" id="KW-1185">Reference proteome</keyword>
<dbReference type="InterPro" id="IPR001810">
    <property type="entry name" value="F-box_dom"/>
</dbReference>
<proteinExistence type="predicted"/>
<organism evidence="3 4">
    <name type="scientific">Lactuca virosa</name>
    <dbReference type="NCBI Taxonomy" id="75947"/>
    <lineage>
        <taxon>Eukaryota</taxon>
        <taxon>Viridiplantae</taxon>
        <taxon>Streptophyta</taxon>
        <taxon>Embryophyta</taxon>
        <taxon>Tracheophyta</taxon>
        <taxon>Spermatophyta</taxon>
        <taxon>Magnoliopsida</taxon>
        <taxon>eudicotyledons</taxon>
        <taxon>Gunneridae</taxon>
        <taxon>Pentapetalae</taxon>
        <taxon>asterids</taxon>
        <taxon>campanulids</taxon>
        <taxon>Asterales</taxon>
        <taxon>Asteraceae</taxon>
        <taxon>Cichorioideae</taxon>
        <taxon>Cichorieae</taxon>
        <taxon>Lactucinae</taxon>
        <taxon>Lactuca</taxon>
    </lineage>
</organism>
<dbReference type="PANTHER" id="PTHR45463:SF8">
    <property type="entry name" value="OS09G0392200 PROTEIN"/>
    <property type="match status" value="1"/>
</dbReference>
<dbReference type="CDD" id="cd09917">
    <property type="entry name" value="F-box_SF"/>
    <property type="match status" value="1"/>
</dbReference>
<dbReference type="Proteomes" id="UP001157418">
    <property type="component" value="Unassembled WGS sequence"/>
</dbReference>
<dbReference type="AlphaFoldDB" id="A0AAU9PFL2"/>
<accession>A0AAU9PFL2</accession>
<comment type="caution">
    <text evidence="3">The sequence shown here is derived from an EMBL/GenBank/DDBJ whole genome shotgun (WGS) entry which is preliminary data.</text>
</comment>
<dbReference type="PANTHER" id="PTHR45463">
    <property type="entry name" value="OS09G0392200 PROTEIN"/>
    <property type="match status" value="1"/>
</dbReference>
<dbReference type="InterPro" id="IPR005174">
    <property type="entry name" value="KIB1-4_b-propeller"/>
</dbReference>
<name>A0AAU9PFL2_9ASTR</name>
<evidence type="ECO:0000313" key="4">
    <source>
        <dbReference type="Proteomes" id="UP001157418"/>
    </source>
</evidence>